<evidence type="ECO:0000259" key="2">
    <source>
        <dbReference type="Pfam" id="PF02036"/>
    </source>
</evidence>
<gene>
    <name evidence="3" type="ORF">K505DRAFT_405213</name>
</gene>
<dbReference type="Proteomes" id="UP000799757">
    <property type="component" value="Unassembled WGS sequence"/>
</dbReference>
<sequence length="761" mass="84275">MYSHPPPPPSLKRSVSGESQSSHSSQATTVSRASSRLLFGEIPLTPATTVEGRSTRANSSICNLVLSTSSAFLRFWLSDNCRENLLAHVEKEDLPNFRLVCHDFSTRAAPGLFESLTVTFKPSTFTKPARMEALSRIGRHVSIFTFHMPHGPNTFLPPIIDPETGDEKQFLYEPQVQVPQNVVGRDKTPKYGSLELTDLLIKQYPPLFHAATNVPAFVAAFSELINLTHLKISCPGFENAPRHRRSAVDYALISIRIAIERAPVYSLHKLSLLPIHPGGLLYLHPMLGFGSTHSSAKRWGQIRQLAICMESIPFSSSSPRTHTQSLEHLRILHAYLRTLSRSLTRLFFRWKGERGPSPLSLDREPCMLPMEEECMHPSMRGQVRGPRPLKFSRLRYMELENAVMDSSQIADFIHRHRRTLVEFNFEDVKLRQGNWDDALEPLTKISGSEAWKTKAEEVMDVPVMLSPIGIVGEPRVMGPLLDEVNMAIEEVSGGARRGLTLSKWLGKAKSPEVRRGTKDSFWGGGDHMLSEYHVNKTTVGERAGRTECIISFWVGSIWGPCSGAGFLCVRTSNTRRAVASSLSIFHTPSLVELPVHLSLQNRDHQRLTISDFEPSPRQPQPECPLNQITQLTRIPCPAAFPSSAAFDAISTSLSSSDADRKDAVKKGAAIFAFTLKNAAGETESWYIDLKETGTVGKGPVPEGKKATVTLSLSDADFGKLVAGKANAQNLFMSGKLKVKGDVMKATKMEPILKKAQTNAKL</sequence>
<dbReference type="OrthoDB" id="5327538at2759"/>
<evidence type="ECO:0000313" key="4">
    <source>
        <dbReference type="Proteomes" id="UP000799757"/>
    </source>
</evidence>
<dbReference type="GO" id="GO:0005829">
    <property type="term" value="C:cytosol"/>
    <property type="evidence" value="ECO:0007669"/>
    <property type="project" value="TreeGrafter"/>
</dbReference>
<feature type="compositionally biased region" description="Low complexity" evidence="1">
    <location>
        <begin position="14"/>
        <end position="31"/>
    </location>
</feature>
<dbReference type="InterPro" id="IPR036527">
    <property type="entry name" value="SCP2_sterol-bd_dom_sf"/>
</dbReference>
<reference evidence="3" key="1">
    <citation type="journal article" date="2020" name="Stud. Mycol.">
        <title>101 Dothideomycetes genomes: a test case for predicting lifestyles and emergence of pathogens.</title>
        <authorList>
            <person name="Haridas S."/>
            <person name="Albert R."/>
            <person name="Binder M."/>
            <person name="Bloem J."/>
            <person name="Labutti K."/>
            <person name="Salamov A."/>
            <person name="Andreopoulos B."/>
            <person name="Baker S."/>
            <person name="Barry K."/>
            <person name="Bills G."/>
            <person name="Bluhm B."/>
            <person name="Cannon C."/>
            <person name="Castanera R."/>
            <person name="Culley D."/>
            <person name="Daum C."/>
            <person name="Ezra D."/>
            <person name="Gonzalez J."/>
            <person name="Henrissat B."/>
            <person name="Kuo A."/>
            <person name="Liang C."/>
            <person name="Lipzen A."/>
            <person name="Lutzoni F."/>
            <person name="Magnuson J."/>
            <person name="Mondo S."/>
            <person name="Nolan M."/>
            <person name="Ohm R."/>
            <person name="Pangilinan J."/>
            <person name="Park H.-J."/>
            <person name="Ramirez L."/>
            <person name="Alfaro M."/>
            <person name="Sun H."/>
            <person name="Tritt A."/>
            <person name="Yoshinaga Y."/>
            <person name="Zwiers L.-H."/>
            <person name="Turgeon B."/>
            <person name="Goodwin S."/>
            <person name="Spatafora J."/>
            <person name="Crous P."/>
            <person name="Grigoriev I."/>
        </authorList>
    </citation>
    <scope>NUCLEOTIDE SEQUENCE</scope>
    <source>
        <strain evidence="3">CBS 109.77</strain>
    </source>
</reference>
<feature type="compositionally biased region" description="Pro residues" evidence="1">
    <location>
        <begin position="1"/>
        <end position="10"/>
    </location>
</feature>
<dbReference type="InterPro" id="IPR003033">
    <property type="entry name" value="SCP2_sterol-bd_dom"/>
</dbReference>
<protein>
    <recommendedName>
        <fullName evidence="2">SCP2 domain-containing protein</fullName>
    </recommendedName>
</protein>
<proteinExistence type="predicted"/>
<dbReference type="FunFam" id="3.30.1050.10:FF:000001">
    <property type="entry name" value="Putative Non-specific lipid-transfer protein"/>
    <property type="match status" value="1"/>
</dbReference>
<accession>A0A6A6XPZ9</accession>
<dbReference type="PANTHER" id="PTHR10094">
    <property type="entry name" value="STEROL CARRIER PROTEIN 2 SCP-2 FAMILY PROTEIN"/>
    <property type="match status" value="1"/>
</dbReference>
<evidence type="ECO:0000256" key="1">
    <source>
        <dbReference type="SAM" id="MobiDB-lite"/>
    </source>
</evidence>
<dbReference type="SUPFAM" id="SSF55718">
    <property type="entry name" value="SCP-like"/>
    <property type="match status" value="1"/>
</dbReference>
<dbReference type="Gene3D" id="3.30.1050.10">
    <property type="entry name" value="SCP2 sterol-binding domain"/>
    <property type="match status" value="1"/>
</dbReference>
<feature type="region of interest" description="Disordered" evidence="1">
    <location>
        <begin position="1"/>
        <end position="32"/>
    </location>
</feature>
<name>A0A6A6XPZ9_9PLEO</name>
<feature type="domain" description="SCP2" evidence="2">
    <location>
        <begin position="655"/>
        <end position="753"/>
    </location>
</feature>
<dbReference type="Pfam" id="PF02036">
    <property type="entry name" value="SCP2"/>
    <property type="match status" value="1"/>
</dbReference>
<organism evidence="3 4">
    <name type="scientific">Melanomma pulvis-pyrius CBS 109.77</name>
    <dbReference type="NCBI Taxonomy" id="1314802"/>
    <lineage>
        <taxon>Eukaryota</taxon>
        <taxon>Fungi</taxon>
        <taxon>Dikarya</taxon>
        <taxon>Ascomycota</taxon>
        <taxon>Pezizomycotina</taxon>
        <taxon>Dothideomycetes</taxon>
        <taxon>Pleosporomycetidae</taxon>
        <taxon>Pleosporales</taxon>
        <taxon>Melanommataceae</taxon>
        <taxon>Melanomma</taxon>
    </lineage>
</organism>
<keyword evidence="4" id="KW-1185">Reference proteome</keyword>
<evidence type="ECO:0000313" key="3">
    <source>
        <dbReference type="EMBL" id="KAF2798452.1"/>
    </source>
</evidence>
<dbReference type="PANTHER" id="PTHR10094:SF25">
    <property type="entry name" value="SCP2 STEROL-BINDING DOMAIN-CONTAINING PROTEIN 1"/>
    <property type="match status" value="1"/>
</dbReference>
<dbReference type="AlphaFoldDB" id="A0A6A6XPZ9"/>
<dbReference type="EMBL" id="MU001784">
    <property type="protein sequence ID" value="KAF2798452.1"/>
    <property type="molecule type" value="Genomic_DNA"/>
</dbReference>